<proteinExistence type="predicted"/>
<protein>
    <submittedName>
        <fullName evidence="1">Uncharacterized protein</fullName>
    </submittedName>
</protein>
<organism evidence="1 2">
    <name type="scientific">Aspergillus candidus</name>
    <dbReference type="NCBI Taxonomy" id="41067"/>
    <lineage>
        <taxon>Eukaryota</taxon>
        <taxon>Fungi</taxon>
        <taxon>Dikarya</taxon>
        <taxon>Ascomycota</taxon>
        <taxon>Pezizomycotina</taxon>
        <taxon>Eurotiomycetes</taxon>
        <taxon>Eurotiomycetidae</taxon>
        <taxon>Eurotiales</taxon>
        <taxon>Aspergillaceae</taxon>
        <taxon>Aspergillus</taxon>
        <taxon>Aspergillus subgen. Circumdati</taxon>
    </lineage>
</organism>
<name>A0A2I2FIJ2_ASPCN</name>
<accession>A0A2I2FIJ2</accession>
<dbReference type="OrthoDB" id="2679825at2759"/>
<dbReference type="InterPro" id="IPR054208">
    <property type="entry name" value="DUF6914"/>
</dbReference>
<sequence>MPSNKDRLYVALYVRGGAPAMPDKEDTYHWALILGPKKETDGVMGMRFHVKERILPGGQGTEWVFENPPCRLGATSMLLVRIMVGKVKDSQRLTEILRTTPVRGDVGGWNCVSWVKEAVERAQAEEKVLGKCVLDWQTVRAAAMDYCQEKKDQHRFDGQGIFDMSRAPTYDLIQRKESIG</sequence>
<dbReference type="RefSeq" id="XP_024674441.1">
    <property type="nucleotide sequence ID" value="XM_024820100.1"/>
</dbReference>
<dbReference type="EMBL" id="KZ559124">
    <property type="protein sequence ID" value="PLB40429.1"/>
    <property type="molecule type" value="Genomic_DNA"/>
</dbReference>
<dbReference type="GeneID" id="36527260"/>
<keyword evidence="2" id="KW-1185">Reference proteome</keyword>
<evidence type="ECO:0000313" key="1">
    <source>
        <dbReference type="EMBL" id="PLB40429.1"/>
    </source>
</evidence>
<reference evidence="1 2" key="1">
    <citation type="submission" date="2017-12" db="EMBL/GenBank/DDBJ databases">
        <authorList>
            <consortium name="DOE Joint Genome Institute"/>
            <person name="Haridas S."/>
            <person name="Kjaerbolling I."/>
            <person name="Vesth T.C."/>
            <person name="Frisvad J.C."/>
            <person name="Nybo J.L."/>
            <person name="Theobald S."/>
            <person name="Kuo A."/>
            <person name="Bowyer P."/>
            <person name="Matsuda Y."/>
            <person name="Mondo S."/>
            <person name="Lyhne E.K."/>
            <person name="Kogle M.E."/>
            <person name="Clum A."/>
            <person name="Lipzen A."/>
            <person name="Salamov A."/>
            <person name="Ngan C.Y."/>
            <person name="Daum C."/>
            <person name="Chiniquy J."/>
            <person name="Barry K."/>
            <person name="LaButti K."/>
            <person name="Simmons B.A."/>
            <person name="Magnuson J.K."/>
            <person name="Mortensen U.H."/>
            <person name="Larsen T.O."/>
            <person name="Grigoriev I.V."/>
            <person name="Baker S.E."/>
            <person name="Andersen M.R."/>
            <person name="Nordberg H.P."/>
            <person name="Cantor M.N."/>
            <person name="Hua S.X."/>
        </authorList>
    </citation>
    <scope>NUCLEOTIDE SEQUENCE [LARGE SCALE GENOMIC DNA]</scope>
    <source>
        <strain evidence="1 2">CBS 102.13</strain>
    </source>
</reference>
<dbReference type="AlphaFoldDB" id="A0A2I2FIJ2"/>
<dbReference type="Pfam" id="PF21858">
    <property type="entry name" value="DUF6914"/>
    <property type="match status" value="1"/>
</dbReference>
<gene>
    <name evidence="1" type="ORF">BDW47DRAFT_87645</name>
</gene>
<evidence type="ECO:0000313" key="2">
    <source>
        <dbReference type="Proteomes" id="UP000234585"/>
    </source>
</evidence>
<dbReference type="Proteomes" id="UP000234585">
    <property type="component" value="Unassembled WGS sequence"/>
</dbReference>